<keyword evidence="1" id="KW-0732">Signal</keyword>
<dbReference type="RefSeq" id="WP_020213307.1">
    <property type="nucleotide sequence ID" value="NZ_JRLX01000005.1"/>
</dbReference>
<protein>
    <recommendedName>
        <fullName evidence="2">DUF4397 domain-containing protein</fullName>
    </recommendedName>
</protein>
<dbReference type="STRING" id="1121895.GCA_000378485_02149"/>
<gene>
    <name evidence="3" type="ORF">Q765_06075</name>
</gene>
<evidence type="ECO:0000313" key="3">
    <source>
        <dbReference type="EMBL" id="KGO87233.1"/>
    </source>
</evidence>
<dbReference type="EMBL" id="JRLX01000005">
    <property type="protein sequence ID" value="KGO87233.1"/>
    <property type="molecule type" value="Genomic_DNA"/>
</dbReference>
<name>A0A0A2M735_9FLAO</name>
<dbReference type="AlphaFoldDB" id="A0A0A2M735"/>
<sequence>MKTTFLKKLLLCVVTIGALSSCSLDSENDYVSYPQPEAAYGIIANASPASGDLFFFADANKINDNALTFATAAGYYNFTLGNRILAVKNASGTTLATKAVTLTRGQSFTAFAVNTFNNIEIVTYRDSLTSATASKAYVRFINLSPDAAPINITGTTQTFATGLAFKQATPFIEVSGGNYDFTYKATATQDTLAQDRSVALRAGKIYTIYTKGFTTPPTGSNDTFSTKVIPHN</sequence>
<feature type="domain" description="DUF4397" evidence="2">
    <location>
        <begin position="43"/>
        <end position="152"/>
    </location>
</feature>
<feature type="chain" id="PRO_5002002925" description="DUF4397 domain-containing protein" evidence="1">
    <location>
        <begin position="26"/>
        <end position="232"/>
    </location>
</feature>
<dbReference type="Pfam" id="PF14344">
    <property type="entry name" value="DUF4397"/>
    <property type="match status" value="1"/>
</dbReference>
<evidence type="ECO:0000256" key="1">
    <source>
        <dbReference type="SAM" id="SignalP"/>
    </source>
</evidence>
<dbReference type="eggNOG" id="ENOG5032YFD">
    <property type="taxonomic scope" value="Bacteria"/>
</dbReference>
<feature type="signal peptide" evidence="1">
    <location>
        <begin position="1"/>
        <end position="25"/>
    </location>
</feature>
<reference evidence="3 4" key="1">
    <citation type="submission" date="2013-09" db="EMBL/GenBank/DDBJ databases">
        <authorList>
            <person name="Zeng Z."/>
            <person name="Chen C."/>
        </authorList>
    </citation>
    <scope>NUCLEOTIDE SEQUENCE [LARGE SCALE GENOMIC DNA]</scope>
    <source>
        <strain evidence="3 4">WB 3.3-2</strain>
    </source>
</reference>
<dbReference type="OrthoDB" id="9792011at2"/>
<evidence type="ECO:0000259" key="2">
    <source>
        <dbReference type="Pfam" id="PF14344"/>
    </source>
</evidence>
<evidence type="ECO:0000313" key="4">
    <source>
        <dbReference type="Proteomes" id="UP000030152"/>
    </source>
</evidence>
<dbReference type="PROSITE" id="PS51257">
    <property type="entry name" value="PROKAR_LIPOPROTEIN"/>
    <property type="match status" value="1"/>
</dbReference>
<comment type="caution">
    <text evidence="3">The sequence shown here is derived from an EMBL/GenBank/DDBJ whole genome shotgun (WGS) entry which is preliminary data.</text>
</comment>
<dbReference type="Proteomes" id="UP000030152">
    <property type="component" value="Unassembled WGS sequence"/>
</dbReference>
<dbReference type="InterPro" id="IPR025510">
    <property type="entry name" value="DUF4397"/>
</dbReference>
<proteinExistence type="predicted"/>
<organism evidence="3 4">
    <name type="scientific">Flavobacterium rivuli WB 3.3-2 = DSM 21788</name>
    <dbReference type="NCBI Taxonomy" id="1121895"/>
    <lineage>
        <taxon>Bacteria</taxon>
        <taxon>Pseudomonadati</taxon>
        <taxon>Bacteroidota</taxon>
        <taxon>Flavobacteriia</taxon>
        <taxon>Flavobacteriales</taxon>
        <taxon>Flavobacteriaceae</taxon>
        <taxon>Flavobacterium</taxon>
    </lineage>
</organism>
<keyword evidence="4" id="KW-1185">Reference proteome</keyword>
<accession>A0A0A2M735</accession>